<accession>A0A239PMV7</accession>
<dbReference type="RefSeq" id="WP_245846746.1">
    <property type="nucleotide sequence ID" value="NZ_CP067129.1"/>
</dbReference>
<feature type="domain" description="Helix-turn-helix" evidence="1">
    <location>
        <begin position="17"/>
        <end position="64"/>
    </location>
</feature>
<protein>
    <recommendedName>
        <fullName evidence="1">Helix-turn-helix domain-containing protein</fullName>
    </recommendedName>
</protein>
<keyword evidence="3" id="KW-1185">Reference proteome</keyword>
<evidence type="ECO:0000259" key="1">
    <source>
        <dbReference type="Pfam" id="PF12728"/>
    </source>
</evidence>
<sequence length="85" mass="10076">MSEDKKQASEDENYDEYLTTADVAKKLRRHPRTIRDWIVKGTVTERGRVFLDGTKLGKSWLVHPDWLALFEHRIRPVRRADLDLE</sequence>
<dbReference type="InterPro" id="IPR041657">
    <property type="entry name" value="HTH_17"/>
</dbReference>
<proteinExistence type="predicted"/>
<gene>
    <name evidence="2" type="ORF">SAMN05444959_101520</name>
</gene>
<dbReference type="Pfam" id="PF12728">
    <property type="entry name" value="HTH_17"/>
    <property type="match status" value="1"/>
</dbReference>
<evidence type="ECO:0000313" key="3">
    <source>
        <dbReference type="Proteomes" id="UP000198307"/>
    </source>
</evidence>
<evidence type="ECO:0000313" key="2">
    <source>
        <dbReference type="EMBL" id="SNT68957.1"/>
    </source>
</evidence>
<name>A0A239PMV7_9RHOB</name>
<dbReference type="Proteomes" id="UP000198307">
    <property type="component" value="Unassembled WGS sequence"/>
</dbReference>
<reference evidence="2 3" key="1">
    <citation type="submission" date="2017-07" db="EMBL/GenBank/DDBJ databases">
        <authorList>
            <person name="Sun Z.S."/>
            <person name="Albrecht U."/>
            <person name="Echele G."/>
            <person name="Lee C.C."/>
        </authorList>
    </citation>
    <scope>NUCLEOTIDE SEQUENCE [LARGE SCALE GENOMIC DNA]</scope>
    <source>
        <strain evidence="2 3">DSM 14827</strain>
    </source>
</reference>
<dbReference type="AlphaFoldDB" id="A0A239PMV7"/>
<dbReference type="EMBL" id="FZQB01000001">
    <property type="protein sequence ID" value="SNT68957.1"/>
    <property type="molecule type" value="Genomic_DNA"/>
</dbReference>
<organism evidence="2 3">
    <name type="scientific">Paracoccus seriniphilus</name>
    <dbReference type="NCBI Taxonomy" id="184748"/>
    <lineage>
        <taxon>Bacteria</taxon>
        <taxon>Pseudomonadati</taxon>
        <taxon>Pseudomonadota</taxon>
        <taxon>Alphaproteobacteria</taxon>
        <taxon>Rhodobacterales</taxon>
        <taxon>Paracoccaceae</taxon>
        <taxon>Paracoccus</taxon>
    </lineage>
</organism>